<feature type="chain" id="PRO_5016307397" evidence="1">
    <location>
        <begin position="21"/>
        <end position="166"/>
    </location>
</feature>
<proteinExistence type="predicted"/>
<dbReference type="Proteomes" id="UP000248314">
    <property type="component" value="Unassembled WGS sequence"/>
</dbReference>
<keyword evidence="3" id="KW-1185">Reference proteome</keyword>
<dbReference type="InterPro" id="IPR025347">
    <property type="entry name" value="DUF4251"/>
</dbReference>
<comment type="caution">
    <text evidence="2">The sequence shown here is derived from an EMBL/GenBank/DDBJ whole genome shotgun (WGS) entry which is preliminary data.</text>
</comment>
<dbReference type="Gene3D" id="2.40.128.410">
    <property type="match status" value="1"/>
</dbReference>
<gene>
    <name evidence="2" type="ORF">EJ73_00060</name>
</gene>
<keyword evidence="1" id="KW-0732">Signal</keyword>
<accession>A0A318I1L0</accession>
<name>A0A318I1L0_9BACT</name>
<dbReference type="PROSITE" id="PS51257">
    <property type="entry name" value="PROKAR_LIPOPROTEIN"/>
    <property type="match status" value="1"/>
</dbReference>
<evidence type="ECO:0000313" key="2">
    <source>
        <dbReference type="EMBL" id="PXX24794.1"/>
    </source>
</evidence>
<dbReference type="STRING" id="1122991.GCA_000613445_02413"/>
<dbReference type="Pfam" id="PF14059">
    <property type="entry name" value="DUF4251"/>
    <property type="match status" value="1"/>
</dbReference>
<evidence type="ECO:0000313" key="3">
    <source>
        <dbReference type="Proteomes" id="UP000248314"/>
    </source>
</evidence>
<protein>
    <submittedName>
        <fullName evidence="2">Uncharacterized protein DUF4251</fullName>
    </submittedName>
</protein>
<dbReference type="AlphaFoldDB" id="A0A318I1L0"/>
<evidence type="ECO:0000256" key="1">
    <source>
        <dbReference type="SAM" id="SignalP"/>
    </source>
</evidence>
<dbReference type="EMBL" id="QJJX01000001">
    <property type="protein sequence ID" value="PXX24794.1"/>
    <property type="molecule type" value="Genomic_DNA"/>
</dbReference>
<reference evidence="2 3" key="1">
    <citation type="submission" date="2018-05" db="EMBL/GenBank/DDBJ databases">
        <title>Genomic Encyclopedia of Type Strains, Phase I: the one thousand microbial genomes (KMG-I) project.</title>
        <authorList>
            <person name="Kyrpides N."/>
        </authorList>
    </citation>
    <scope>NUCLEOTIDE SEQUENCE [LARGE SCALE GENOMIC DNA]</scope>
    <source>
        <strain evidence="2 3">DSM 15611</strain>
    </source>
</reference>
<sequence>MKMKKLIGALLALVLLMGCATNKNLSPEKAKRMAETTQKVNEALNKQLFTIEVNHVYPQRLPAKALSYGYYVRVTADSVYSCLPYFGHAYRVPYGGGTGLNFAEKITDYVMQRGKDGKINIYFKVNNKEDRYDYRLEVFDNGRAFVDISSDERDRIGFAGMMDIGK</sequence>
<organism evidence="2 3">
    <name type="scientific">Hoylesella shahii DSM 15611 = JCM 12083</name>
    <dbReference type="NCBI Taxonomy" id="1122991"/>
    <lineage>
        <taxon>Bacteria</taxon>
        <taxon>Pseudomonadati</taxon>
        <taxon>Bacteroidota</taxon>
        <taxon>Bacteroidia</taxon>
        <taxon>Bacteroidales</taxon>
        <taxon>Prevotellaceae</taxon>
        <taxon>Hoylesella</taxon>
    </lineage>
</organism>
<feature type="signal peptide" evidence="1">
    <location>
        <begin position="1"/>
        <end position="20"/>
    </location>
</feature>